<reference evidence="13 14" key="1">
    <citation type="journal article" date="2016" name="Genome Biol. Evol.">
        <title>Gene Family Evolution Reflects Adaptation to Soil Environmental Stressors in the Genome of the Collembolan Orchesella cincta.</title>
        <authorList>
            <person name="Faddeeva-Vakhrusheva A."/>
            <person name="Derks M.F."/>
            <person name="Anvar S.Y."/>
            <person name="Agamennone V."/>
            <person name="Suring W."/>
            <person name="Smit S."/>
            <person name="van Straalen N.M."/>
            <person name="Roelofs D."/>
        </authorList>
    </citation>
    <scope>NUCLEOTIDE SEQUENCE [LARGE SCALE GENOMIC DNA]</scope>
    <source>
        <tissue evidence="13">Mixed pool</tissue>
    </source>
</reference>
<evidence type="ECO:0000256" key="7">
    <source>
        <dbReference type="ARBA" id="ARBA00023017"/>
    </source>
</evidence>
<evidence type="ECO:0000313" key="14">
    <source>
        <dbReference type="Proteomes" id="UP000094527"/>
    </source>
</evidence>
<evidence type="ECO:0000256" key="10">
    <source>
        <dbReference type="ARBA" id="ARBA00023273"/>
    </source>
</evidence>
<evidence type="ECO:0000256" key="8">
    <source>
        <dbReference type="ARBA" id="ARBA00023175"/>
    </source>
</evidence>
<keyword evidence="6" id="KW-0677">Repeat</keyword>
<keyword evidence="4 11" id="KW-0853">WD repeat</keyword>
<dbReference type="STRING" id="48709.A0A1D2NE74"/>
<feature type="repeat" description="WD" evidence="11">
    <location>
        <begin position="603"/>
        <end position="645"/>
    </location>
</feature>
<dbReference type="Gene3D" id="2.130.10.10">
    <property type="entry name" value="YVTN repeat-like/Quinoprotein amine dehydrogenase"/>
    <property type="match status" value="2"/>
</dbReference>
<dbReference type="PANTHER" id="PTHR12442">
    <property type="entry name" value="DYNEIN INTERMEDIATE CHAIN"/>
    <property type="match status" value="1"/>
</dbReference>
<keyword evidence="8" id="KW-0505">Motor protein</keyword>
<feature type="compositionally biased region" description="Basic and acidic residues" evidence="12">
    <location>
        <begin position="284"/>
        <end position="306"/>
    </location>
</feature>
<feature type="compositionally biased region" description="Basic and acidic residues" evidence="12">
    <location>
        <begin position="125"/>
        <end position="139"/>
    </location>
</feature>
<protein>
    <submittedName>
        <fullName evidence="13">Dynein intermediate chain 1, axonemal</fullName>
    </submittedName>
</protein>
<evidence type="ECO:0000256" key="9">
    <source>
        <dbReference type="ARBA" id="ARBA00023212"/>
    </source>
</evidence>
<keyword evidence="10" id="KW-0966">Cell projection</keyword>
<keyword evidence="7" id="KW-0243">Dynein</keyword>
<feature type="compositionally biased region" description="Polar residues" evidence="12">
    <location>
        <begin position="190"/>
        <end position="209"/>
    </location>
</feature>
<dbReference type="InterPro" id="IPR036322">
    <property type="entry name" value="WD40_repeat_dom_sf"/>
</dbReference>
<gene>
    <name evidence="13" type="ORF">Ocin01_03129</name>
</gene>
<feature type="compositionally biased region" description="Basic and acidic residues" evidence="12">
    <location>
        <begin position="33"/>
        <end position="49"/>
    </location>
</feature>
<dbReference type="GO" id="GO:0045504">
    <property type="term" value="F:dynein heavy chain binding"/>
    <property type="evidence" value="ECO:0007669"/>
    <property type="project" value="TreeGrafter"/>
</dbReference>
<name>A0A1D2NE74_ORCCI</name>
<comment type="similarity">
    <text evidence="2">Belongs to the dynein intermediate chain family.</text>
</comment>
<dbReference type="AlphaFoldDB" id="A0A1D2NE74"/>
<comment type="caution">
    <text evidence="13">The sequence shown here is derived from an EMBL/GenBank/DDBJ whole genome shotgun (WGS) entry which is preliminary data.</text>
</comment>
<dbReference type="OrthoDB" id="10261376at2759"/>
<keyword evidence="14" id="KW-1185">Reference proteome</keyword>
<dbReference type="SMART" id="SM00320">
    <property type="entry name" value="WD40"/>
    <property type="match status" value="4"/>
</dbReference>
<feature type="compositionally biased region" description="Low complexity" evidence="12">
    <location>
        <begin position="144"/>
        <end position="155"/>
    </location>
</feature>
<evidence type="ECO:0000256" key="3">
    <source>
        <dbReference type="ARBA" id="ARBA00022490"/>
    </source>
</evidence>
<feature type="region of interest" description="Disordered" evidence="12">
    <location>
        <begin position="1"/>
        <end position="51"/>
    </location>
</feature>
<evidence type="ECO:0000256" key="2">
    <source>
        <dbReference type="ARBA" id="ARBA00011059"/>
    </source>
</evidence>
<accession>A0A1D2NE74</accession>
<keyword evidence="9" id="KW-0206">Cytoskeleton</keyword>
<feature type="region of interest" description="Disordered" evidence="12">
    <location>
        <begin position="271"/>
        <end position="306"/>
    </location>
</feature>
<comment type="subcellular location">
    <subcellularLocation>
        <location evidence="1">Cytoplasm</location>
        <location evidence="1">Cytoskeleton</location>
        <location evidence="1">Cilium axoneme</location>
    </subcellularLocation>
</comment>
<evidence type="ECO:0000256" key="1">
    <source>
        <dbReference type="ARBA" id="ARBA00004430"/>
    </source>
</evidence>
<evidence type="ECO:0000256" key="12">
    <source>
        <dbReference type="SAM" id="MobiDB-lite"/>
    </source>
</evidence>
<dbReference type="SUPFAM" id="SSF50978">
    <property type="entry name" value="WD40 repeat-like"/>
    <property type="match status" value="1"/>
</dbReference>
<evidence type="ECO:0000256" key="11">
    <source>
        <dbReference type="PROSITE-ProRule" id="PRU00221"/>
    </source>
</evidence>
<evidence type="ECO:0000256" key="5">
    <source>
        <dbReference type="ARBA" id="ARBA00022701"/>
    </source>
</evidence>
<dbReference type="InterPro" id="IPR050687">
    <property type="entry name" value="Dynein_IC"/>
</dbReference>
<evidence type="ECO:0000313" key="13">
    <source>
        <dbReference type="EMBL" id="ODN03532.1"/>
    </source>
</evidence>
<dbReference type="PROSITE" id="PS50082">
    <property type="entry name" value="WD_REPEATS_2"/>
    <property type="match status" value="1"/>
</dbReference>
<dbReference type="InterPro" id="IPR001680">
    <property type="entry name" value="WD40_rpt"/>
</dbReference>
<dbReference type="Pfam" id="PF00400">
    <property type="entry name" value="WD40"/>
    <property type="match status" value="2"/>
</dbReference>
<keyword evidence="3" id="KW-0963">Cytoplasm</keyword>
<sequence length="792" mass="89267">MPPKGPKGAGGGGGGGKRRGKGRRDDDEYGGYARKEQQLSKPPDQEKLTETQMKQDVQRYLVTLDPTVVRDRVRWDFNERAYLIVPYQDETITLFHMDSKLVHKDHAEEFKKTYPYPMVPRKQAKQLDKQLQESYKKTEPAPAPVTAAAPPTTEAQASVDAEGEGEEKKSDAKPEEEEEEKEEPKEVTRQTKFLNQFDYSDRSTQTYNNPLREHVCQTQPPPRSNYKDYCNAWIIYDAYENDVENRPKQGKQHGGGAELGAIGEELGEQVAGAPAGEDGNPQTPEKEKEKKEKKEAVRKERDKEGKIHEKERVRMRKASVLEGQAAQEAALNKSAEGLKILERLVMQNVHHEVLFDFKYYEDASDEFRETGEGTILPLWKFAYDRAKRLHVTGISWSQSEPDMFAVSYGSFSFTHPITDGMVLVWSLRNPAFPEQIWVSPRGCMCVAVHPEANCLVAVGMYDGNVAMIQLKPDEDNATSSVVLKNVHVIQKHRSPIWSVKWGEDDMDGDPNFYSCGLDGRIIHWTIDTSDSNGVGGLGGTEICILHLPVAPVTGPDGTSYKLFGCARVLAFHPKEKTTFLVGTAEGNIFRCSSLYGSRFQQIYNAHFLPVAALEWNYYHKDVFISCSEDWTIKIWDKKDPEPMYVFEIGVAILDCCWAPYSSTVFAAVTEEGKTLVYDLNVNKEKPICCQQIVTKKKVKPHRIQFNPYYPILCVGDDRGQLTTLKLSPNLRILPKDSRGAPMEGDSKITFEIGKMAKLLSLVRDPESITNPKSLARPDEKQVKIVLSAMGKK</sequence>
<dbReference type="GO" id="GO:0045503">
    <property type="term" value="F:dynein light chain binding"/>
    <property type="evidence" value="ECO:0007669"/>
    <property type="project" value="TreeGrafter"/>
</dbReference>
<dbReference type="Proteomes" id="UP000094527">
    <property type="component" value="Unassembled WGS sequence"/>
</dbReference>
<dbReference type="GO" id="GO:0003341">
    <property type="term" value="P:cilium movement"/>
    <property type="evidence" value="ECO:0007669"/>
    <property type="project" value="TreeGrafter"/>
</dbReference>
<dbReference type="GO" id="GO:0005874">
    <property type="term" value="C:microtubule"/>
    <property type="evidence" value="ECO:0007669"/>
    <property type="project" value="UniProtKB-KW"/>
</dbReference>
<keyword evidence="5" id="KW-0493">Microtubule</keyword>
<evidence type="ECO:0000256" key="4">
    <source>
        <dbReference type="ARBA" id="ARBA00022574"/>
    </source>
</evidence>
<dbReference type="OMA" id="VWEDMRA"/>
<evidence type="ECO:0000256" key="6">
    <source>
        <dbReference type="ARBA" id="ARBA00022737"/>
    </source>
</evidence>
<dbReference type="PANTHER" id="PTHR12442:SF11">
    <property type="entry name" value="DYNEIN AXONEMAL INTERMEDIATE CHAIN 1"/>
    <property type="match status" value="1"/>
</dbReference>
<dbReference type="EMBL" id="LJIJ01000070">
    <property type="protein sequence ID" value="ODN03532.1"/>
    <property type="molecule type" value="Genomic_DNA"/>
</dbReference>
<feature type="region of interest" description="Disordered" evidence="12">
    <location>
        <begin position="121"/>
        <end position="223"/>
    </location>
</feature>
<organism evidence="13 14">
    <name type="scientific">Orchesella cincta</name>
    <name type="common">Springtail</name>
    <name type="synonym">Podura cincta</name>
    <dbReference type="NCBI Taxonomy" id="48709"/>
    <lineage>
        <taxon>Eukaryota</taxon>
        <taxon>Metazoa</taxon>
        <taxon>Ecdysozoa</taxon>
        <taxon>Arthropoda</taxon>
        <taxon>Hexapoda</taxon>
        <taxon>Collembola</taxon>
        <taxon>Entomobryomorpha</taxon>
        <taxon>Entomobryoidea</taxon>
        <taxon>Orchesellidae</taxon>
        <taxon>Orchesellinae</taxon>
        <taxon>Orchesella</taxon>
    </lineage>
</organism>
<dbReference type="GO" id="GO:0036158">
    <property type="term" value="P:outer dynein arm assembly"/>
    <property type="evidence" value="ECO:0007669"/>
    <property type="project" value="TreeGrafter"/>
</dbReference>
<dbReference type="InterPro" id="IPR015943">
    <property type="entry name" value="WD40/YVTN_repeat-like_dom_sf"/>
</dbReference>
<proteinExistence type="inferred from homology"/>
<dbReference type="GO" id="GO:0036157">
    <property type="term" value="C:outer dynein arm"/>
    <property type="evidence" value="ECO:0007669"/>
    <property type="project" value="TreeGrafter"/>
</dbReference>